<comment type="subcellular location">
    <subcellularLocation>
        <location evidence="1 7">Cell membrane</location>
        <topology evidence="1 7">Multi-pass membrane protein</topology>
    </subcellularLocation>
</comment>
<feature type="non-terminal residue" evidence="9">
    <location>
        <position position="145"/>
    </location>
</feature>
<name>A0A388MFX4_CHABU</name>
<evidence type="ECO:0000313" key="9">
    <source>
        <dbReference type="EMBL" id="GBG93433.1"/>
    </source>
</evidence>
<evidence type="ECO:0000256" key="5">
    <source>
        <dbReference type="ARBA" id="ARBA00022989"/>
    </source>
</evidence>
<comment type="caution">
    <text evidence="9">The sequence shown here is derived from an EMBL/GenBank/DDBJ whole genome shotgun (WGS) entry which is preliminary data.</text>
</comment>
<feature type="transmembrane region" description="Helical" evidence="7">
    <location>
        <begin position="102"/>
        <end position="125"/>
    </location>
</feature>
<gene>
    <name evidence="9" type="ORF">CBR_g69973</name>
</gene>
<comment type="subunit">
    <text evidence="7">Homodimer and heterodimers.</text>
</comment>
<evidence type="ECO:0000313" key="10">
    <source>
        <dbReference type="Proteomes" id="UP000265515"/>
    </source>
</evidence>
<dbReference type="InterPro" id="IPR006702">
    <property type="entry name" value="CASP_dom"/>
</dbReference>
<protein>
    <recommendedName>
        <fullName evidence="7">CASP-like protein</fullName>
    </recommendedName>
</protein>
<sequence length="145" mass="15569">MAAYADNVPAGIAEGEVRERELEGGPSVGVERRRIPSSRSGWAGADVGSRRGLYKVERGERKRAGMFICIELFFRFMQMASAAIAIAALVTAGQAGFHFQNYQAFCYLLAAATAAGAWATGGFLIDLGKLLPDWAALHIGFLLDL</sequence>
<dbReference type="Gramene" id="GBG93433">
    <property type="protein sequence ID" value="GBG93433"/>
    <property type="gene ID" value="CBR_g69973"/>
</dbReference>
<comment type="caution">
    <text evidence="7">Lacks conserved residue(s) required for the propagation of feature annotation.</text>
</comment>
<keyword evidence="6 7" id="KW-0472">Membrane</keyword>
<evidence type="ECO:0000256" key="4">
    <source>
        <dbReference type="ARBA" id="ARBA00022692"/>
    </source>
</evidence>
<evidence type="ECO:0000256" key="1">
    <source>
        <dbReference type="ARBA" id="ARBA00004651"/>
    </source>
</evidence>
<proteinExistence type="inferred from homology"/>
<keyword evidence="3 7" id="KW-1003">Cell membrane</keyword>
<evidence type="ECO:0000259" key="8">
    <source>
        <dbReference type="Pfam" id="PF04535"/>
    </source>
</evidence>
<dbReference type="AlphaFoldDB" id="A0A388MFX4"/>
<keyword evidence="10" id="KW-1185">Reference proteome</keyword>
<accession>A0A388MFX4</accession>
<evidence type="ECO:0000256" key="6">
    <source>
        <dbReference type="ARBA" id="ARBA00023136"/>
    </source>
</evidence>
<evidence type="ECO:0000256" key="3">
    <source>
        <dbReference type="ARBA" id="ARBA00022475"/>
    </source>
</evidence>
<comment type="similarity">
    <text evidence="2 7">Belongs to the Casparian strip membrane proteins (CASP) family.</text>
</comment>
<keyword evidence="4 7" id="KW-0812">Transmembrane</keyword>
<feature type="domain" description="Casparian strip membrane protein" evidence="8">
    <location>
        <begin position="70"/>
        <end position="124"/>
    </location>
</feature>
<organism evidence="9 10">
    <name type="scientific">Chara braunii</name>
    <name type="common">Braun's stonewort</name>
    <dbReference type="NCBI Taxonomy" id="69332"/>
    <lineage>
        <taxon>Eukaryota</taxon>
        <taxon>Viridiplantae</taxon>
        <taxon>Streptophyta</taxon>
        <taxon>Charophyceae</taxon>
        <taxon>Charales</taxon>
        <taxon>Characeae</taxon>
        <taxon>Chara</taxon>
    </lineage>
</organism>
<feature type="transmembrane region" description="Helical" evidence="7">
    <location>
        <begin position="64"/>
        <end position="90"/>
    </location>
</feature>
<dbReference type="EMBL" id="BFEA01001777">
    <property type="protein sequence ID" value="GBG93433.1"/>
    <property type="molecule type" value="Genomic_DNA"/>
</dbReference>
<reference evidence="9 10" key="1">
    <citation type="journal article" date="2018" name="Cell">
        <title>The Chara Genome: Secondary Complexity and Implications for Plant Terrestrialization.</title>
        <authorList>
            <person name="Nishiyama T."/>
            <person name="Sakayama H."/>
            <person name="Vries J.D."/>
            <person name="Buschmann H."/>
            <person name="Saint-Marcoux D."/>
            <person name="Ullrich K.K."/>
            <person name="Haas F.B."/>
            <person name="Vanderstraeten L."/>
            <person name="Becker D."/>
            <person name="Lang D."/>
            <person name="Vosolsobe S."/>
            <person name="Rombauts S."/>
            <person name="Wilhelmsson P.K.I."/>
            <person name="Janitza P."/>
            <person name="Kern R."/>
            <person name="Heyl A."/>
            <person name="Rumpler F."/>
            <person name="Villalobos L.I.A.C."/>
            <person name="Clay J.M."/>
            <person name="Skokan R."/>
            <person name="Toyoda A."/>
            <person name="Suzuki Y."/>
            <person name="Kagoshima H."/>
            <person name="Schijlen E."/>
            <person name="Tajeshwar N."/>
            <person name="Catarino B."/>
            <person name="Hetherington A.J."/>
            <person name="Saltykova A."/>
            <person name="Bonnot C."/>
            <person name="Breuninger H."/>
            <person name="Symeonidi A."/>
            <person name="Radhakrishnan G.V."/>
            <person name="Van Nieuwerburgh F."/>
            <person name="Deforce D."/>
            <person name="Chang C."/>
            <person name="Karol K.G."/>
            <person name="Hedrich R."/>
            <person name="Ulvskov P."/>
            <person name="Glockner G."/>
            <person name="Delwiche C.F."/>
            <person name="Petrasek J."/>
            <person name="Van de Peer Y."/>
            <person name="Friml J."/>
            <person name="Beilby M."/>
            <person name="Dolan L."/>
            <person name="Kohara Y."/>
            <person name="Sugano S."/>
            <person name="Fujiyama A."/>
            <person name="Delaux P.-M."/>
            <person name="Quint M."/>
            <person name="TheiBen G."/>
            <person name="Hagemann M."/>
            <person name="Harholt J."/>
            <person name="Dunand C."/>
            <person name="Zachgo S."/>
            <person name="Langdale J."/>
            <person name="Maumus F."/>
            <person name="Straeten D.V.D."/>
            <person name="Gould S.B."/>
            <person name="Rensing S.A."/>
        </authorList>
    </citation>
    <scope>NUCLEOTIDE SEQUENCE [LARGE SCALE GENOMIC DNA]</scope>
    <source>
        <strain evidence="9 10">S276</strain>
    </source>
</reference>
<dbReference type="Pfam" id="PF04535">
    <property type="entry name" value="CASP_dom"/>
    <property type="match status" value="1"/>
</dbReference>
<keyword evidence="5 7" id="KW-1133">Transmembrane helix</keyword>
<dbReference type="GO" id="GO:0005886">
    <property type="term" value="C:plasma membrane"/>
    <property type="evidence" value="ECO:0007669"/>
    <property type="project" value="UniProtKB-SubCell"/>
</dbReference>
<dbReference type="Proteomes" id="UP000265515">
    <property type="component" value="Unassembled WGS sequence"/>
</dbReference>
<evidence type="ECO:0000256" key="7">
    <source>
        <dbReference type="RuleBase" id="RU361233"/>
    </source>
</evidence>
<evidence type="ECO:0000256" key="2">
    <source>
        <dbReference type="ARBA" id="ARBA00007651"/>
    </source>
</evidence>